<protein>
    <recommendedName>
        <fullName evidence="3">Antibiotic biosynthesis monooxygenase</fullName>
    </recommendedName>
</protein>
<proteinExistence type="predicted"/>
<evidence type="ECO:0008006" key="3">
    <source>
        <dbReference type="Google" id="ProtNLM"/>
    </source>
</evidence>
<reference evidence="1" key="1">
    <citation type="submission" date="2021-01" db="EMBL/GenBank/DDBJ databases">
        <title>Whole genome shotgun sequence of Rhizocola hellebori NBRC 109834.</title>
        <authorList>
            <person name="Komaki H."/>
            <person name="Tamura T."/>
        </authorList>
    </citation>
    <scope>NUCLEOTIDE SEQUENCE</scope>
    <source>
        <strain evidence="1">NBRC 109834</strain>
    </source>
</reference>
<dbReference type="InterPro" id="IPR011008">
    <property type="entry name" value="Dimeric_a/b-barrel"/>
</dbReference>
<sequence>MVRQKVKDGRLDEAEAAVRDLFATLNRVRPEGVRYASTRVNGEATFVILFELADGAPDPRPHLPEYQRFVERLKDWVDGPPQIDSLDVVGSYSLFGSGE</sequence>
<organism evidence="1 2">
    <name type="scientific">Rhizocola hellebori</name>
    <dbReference type="NCBI Taxonomy" id="1392758"/>
    <lineage>
        <taxon>Bacteria</taxon>
        <taxon>Bacillati</taxon>
        <taxon>Actinomycetota</taxon>
        <taxon>Actinomycetes</taxon>
        <taxon>Micromonosporales</taxon>
        <taxon>Micromonosporaceae</taxon>
        <taxon>Rhizocola</taxon>
    </lineage>
</organism>
<gene>
    <name evidence="1" type="ORF">Rhe02_41400</name>
</gene>
<dbReference type="SUPFAM" id="SSF54909">
    <property type="entry name" value="Dimeric alpha+beta barrel"/>
    <property type="match status" value="1"/>
</dbReference>
<evidence type="ECO:0000313" key="2">
    <source>
        <dbReference type="Proteomes" id="UP000612899"/>
    </source>
</evidence>
<comment type="caution">
    <text evidence="1">The sequence shown here is derived from an EMBL/GenBank/DDBJ whole genome shotgun (WGS) entry which is preliminary data.</text>
</comment>
<dbReference type="EMBL" id="BONY01000024">
    <property type="protein sequence ID" value="GIH06073.1"/>
    <property type="molecule type" value="Genomic_DNA"/>
</dbReference>
<dbReference type="AlphaFoldDB" id="A0A8J3VHM5"/>
<dbReference type="Proteomes" id="UP000612899">
    <property type="component" value="Unassembled WGS sequence"/>
</dbReference>
<accession>A0A8J3VHM5</accession>
<keyword evidence="2" id="KW-1185">Reference proteome</keyword>
<evidence type="ECO:0000313" key="1">
    <source>
        <dbReference type="EMBL" id="GIH06073.1"/>
    </source>
</evidence>
<name>A0A8J3VHM5_9ACTN</name>